<dbReference type="GeneID" id="63770734"/>
<organism evidence="1 2">
    <name type="scientific">Pseudomassariella vexata</name>
    <dbReference type="NCBI Taxonomy" id="1141098"/>
    <lineage>
        <taxon>Eukaryota</taxon>
        <taxon>Fungi</taxon>
        <taxon>Dikarya</taxon>
        <taxon>Ascomycota</taxon>
        <taxon>Pezizomycotina</taxon>
        <taxon>Sordariomycetes</taxon>
        <taxon>Xylariomycetidae</taxon>
        <taxon>Amphisphaeriales</taxon>
        <taxon>Pseudomassariaceae</taxon>
        <taxon>Pseudomassariella</taxon>
    </lineage>
</organism>
<gene>
    <name evidence="1" type="ORF">BCR38DRAFT_298272</name>
</gene>
<dbReference type="OrthoDB" id="5229512at2759"/>
<sequence>ETAILQTSRHIYAEAKEVMLKGNQFGRITSHGVHLKPIVVSKQIPVITTKPGIIASFNGFSMTHDIRTSEDAALPSLDLMILGRDLDLFCQGLARATIITPKFSTRTRHAITIHKYPFETISKTSFLDLETQKKLLHPYRQHLHGFSSFKIGGYVSPQLAQAVVAQVNEELVPDPQEFFYEIVRQKDLGNRYFRENDGSKASETWCKALFQIHKLCSSNVWPKVKAKGGPDFANTLTELCYQLNSNRAQHTIRAMIKATDSALVVRYSGSAYHAINSALGAPNIVGTKWRPTPQQQANLSFNTGWLWRI</sequence>
<feature type="non-terminal residue" evidence="1">
    <location>
        <position position="1"/>
    </location>
</feature>
<proteinExistence type="predicted"/>
<dbReference type="Proteomes" id="UP000193689">
    <property type="component" value="Unassembled WGS sequence"/>
</dbReference>
<keyword evidence="2" id="KW-1185">Reference proteome</keyword>
<dbReference type="InParanoid" id="A0A1Y2E0S5"/>
<feature type="non-terminal residue" evidence="1">
    <location>
        <position position="309"/>
    </location>
</feature>
<dbReference type="AlphaFoldDB" id="A0A1Y2E0S5"/>
<evidence type="ECO:0000313" key="2">
    <source>
        <dbReference type="Proteomes" id="UP000193689"/>
    </source>
</evidence>
<reference evidence="1 2" key="1">
    <citation type="submission" date="2016-07" db="EMBL/GenBank/DDBJ databases">
        <title>Pervasive Adenine N6-methylation of Active Genes in Fungi.</title>
        <authorList>
            <consortium name="DOE Joint Genome Institute"/>
            <person name="Mondo S.J."/>
            <person name="Dannebaum R.O."/>
            <person name="Kuo R.C."/>
            <person name="Labutti K."/>
            <person name="Haridas S."/>
            <person name="Kuo A."/>
            <person name="Salamov A."/>
            <person name="Ahrendt S.R."/>
            <person name="Lipzen A."/>
            <person name="Sullivan W."/>
            <person name="Andreopoulos W.B."/>
            <person name="Clum A."/>
            <person name="Lindquist E."/>
            <person name="Daum C."/>
            <person name="Ramamoorthy G.K."/>
            <person name="Gryganskyi A."/>
            <person name="Culley D."/>
            <person name="Magnuson J.K."/>
            <person name="James T.Y."/>
            <person name="O'Malley M.A."/>
            <person name="Stajich J.E."/>
            <person name="Spatafora J.W."/>
            <person name="Visel A."/>
            <person name="Grigoriev I.V."/>
        </authorList>
    </citation>
    <scope>NUCLEOTIDE SEQUENCE [LARGE SCALE GENOMIC DNA]</scope>
    <source>
        <strain evidence="1 2">CBS 129021</strain>
    </source>
</reference>
<name>A0A1Y2E0S5_9PEZI</name>
<accession>A0A1Y2E0S5</accession>
<evidence type="ECO:0000313" key="1">
    <source>
        <dbReference type="EMBL" id="ORY64465.1"/>
    </source>
</evidence>
<protein>
    <submittedName>
        <fullName evidence="1">Uncharacterized protein</fullName>
    </submittedName>
</protein>
<comment type="caution">
    <text evidence="1">The sequence shown here is derived from an EMBL/GenBank/DDBJ whole genome shotgun (WGS) entry which is preliminary data.</text>
</comment>
<dbReference type="EMBL" id="MCFJ01000007">
    <property type="protein sequence ID" value="ORY64465.1"/>
    <property type="molecule type" value="Genomic_DNA"/>
</dbReference>
<dbReference type="RefSeq" id="XP_040715879.1">
    <property type="nucleotide sequence ID" value="XM_040854522.1"/>
</dbReference>